<keyword evidence="3" id="KW-1185">Reference proteome</keyword>
<organism evidence="2 3">
    <name type="scientific">Nepenthes gracilis</name>
    <name type="common">Slender pitcher plant</name>
    <dbReference type="NCBI Taxonomy" id="150966"/>
    <lineage>
        <taxon>Eukaryota</taxon>
        <taxon>Viridiplantae</taxon>
        <taxon>Streptophyta</taxon>
        <taxon>Embryophyta</taxon>
        <taxon>Tracheophyta</taxon>
        <taxon>Spermatophyta</taxon>
        <taxon>Magnoliopsida</taxon>
        <taxon>eudicotyledons</taxon>
        <taxon>Gunneridae</taxon>
        <taxon>Pentapetalae</taxon>
        <taxon>Caryophyllales</taxon>
        <taxon>Nepenthaceae</taxon>
        <taxon>Nepenthes</taxon>
    </lineage>
</organism>
<gene>
    <name evidence="2" type="ORF">Nepgr_013791</name>
</gene>
<feature type="region of interest" description="Disordered" evidence="1">
    <location>
        <begin position="149"/>
        <end position="172"/>
    </location>
</feature>
<comment type="caution">
    <text evidence="2">The sequence shown here is derived from an EMBL/GenBank/DDBJ whole genome shotgun (WGS) entry which is preliminary data.</text>
</comment>
<dbReference type="Proteomes" id="UP001279734">
    <property type="component" value="Unassembled WGS sequence"/>
</dbReference>
<protein>
    <submittedName>
        <fullName evidence="2">Uncharacterized protein</fullName>
    </submittedName>
</protein>
<evidence type="ECO:0000313" key="2">
    <source>
        <dbReference type="EMBL" id="GMH11950.1"/>
    </source>
</evidence>
<feature type="region of interest" description="Disordered" evidence="1">
    <location>
        <begin position="191"/>
        <end position="211"/>
    </location>
</feature>
<dbReference type="AlphaFoldDB" id="A0AAD3SJH0"/>
<proteinExistence type="predicted"/>
<sequence length="211" mass="23488">MTRTRCLMALYKDEKLDEEIEIVVNGQPKLWTFNLQLRLLLNKIIGWQSWELTRIVLRNVVCDGQCLGVRLSADIVRRSTKTPRPLHSSAFMECCQLLLSLPSICAALHLRPLISSLVGYNISMTPTDRGASDDQIGLLPCRRYKQVDSTSETPNFRPIKDNPVQVGNNEDSRPCRNGHVDCGHLLGFKYASFGGGGEGGGPPPRPTRTGR</sequence>
<accession>A0AAD3SJH0</accession>
<name>A0AAD3SJH0_NEPGR</name>
<dbReference type="EMBL" id="BSYO01000011">
    <property type="protein sequence ID" value="GMH11950.1"/>
    <property type="molecule type" value="Genomic_DNA"/>
</dbReference>
<reference evidence="2" key="1">
    <citation type="submission" date="2023-05" db="EMBL/GenBank/DDBJ databases">
        <title>Nepenthes gracilis genome sequencing.</title>
        <authorList>
            <person name="Fukushima K."/>
        </authorList>
    </citation>
    <scope>NUCLEOTIDE SEQUENCE</scope>
    <source>
        <strain evidence="2">SING2019-196</strain>
    </source>
</reference>
<evidence type="ECO:0000313" key="3">
    <source>
        <dbReference type="Proteomes" id="UP001279734"/>
    </source>
</evidence>
<evidence type="ECO:0000256" key="1">
    <source>
        <dbReference type="SAM" id="MobiDB-lite"/>
    </source>
</evidence>
<feature type="compositionally biased region" description="Pro residues" evidence="1">
    <location>
        <begin position="201"/>
        <end position="211"/>
    </location>
</feature>